<dbReference type="AlphaFoldDB" id="A0AA40G6M5"/>
<protein>
    <submittedName>
        <fullName evidence="7">Uncharacterized protein</fullName>
    </submittedName>
</protein>
<dbReference type="InterPro" id="IPR050774">
    <property type="entry name" value="KCMF1/Dystrophin"/>
</dbReference>
<evidence type="ECO:0000256" key="3">
    <source>
        <dbReference type="ARBA" id="ARBA00022490"/>
    </source>
</evidence>
<comment type="subcellular location">
    <subcellularLocation>
        <location evidence="1">Cell membrane</location>
        <topology evidence="1">Peripheral membrane protein</topology>
        <orientation evidence="1">Cytoplasmic side</orientation>
    </subcellularLocation>
    <subcellularLocation>
        <location evidence="2">Cytoplasm</location>
    </subcellularLocation>
</comment>
<dbReference type="PANTHER" id="PTHR12268">
    <property type="entry name" value="E3 UBIQUITIN-PROTEIN LIGASE KCMF1"/>
    <property type="match status" value="1"/>
</dbReference>
<keyword evidence="6" id="KW-0175">Coiled coil</keyword>
<dbReference type="PANTHER" id="PTHR12268:SF14">
    <property type="entry name" value="DYSTROPHIN-1"/>
    <property type="match status" value="1"/>
</dbReference>
<dbReference type="GO" id="GO:0099536">
    <property type="term" value="P:synaptic signaling"/>
    <property type="evidence" value="ECO:0007669"/>
    <property type="project" value="TreeGrafter"/>
</dbReference>
<dbReference type="GO" id="GO:0045202">
    <property type="term" value="C:synapse"/>
    <property type="evidence" value="ECO:0007669"/>
    <property type="project" value="GOC"/>
</dbReference>
<sequence>MNVSEIEYMRRRLKLAEKEKASVERELDAAQQQIEQLREMQRSSIYRDPERGATVQRVPPDVLRELGQKKPQLDELVHTAEALCADTNREQVHSKVTKLKEHWDKMNPKMMQRKTGLDAMLGDSQRYEAEKNEVEVWW</sequence>
<proteinExistence type="predicted"/>
<evidence type="ECO:0000313" key="8">
    <source>
        <dbReference type="Proteomes" id="UP001177670"/>
    </source>
</evidence>
<dbReference type="GO" id="GO:0005886">
    <property type="term" value="C:plasma membrane"/>
    <property type="evidence" value="ECO:0007669"/>
    <property type="project" value="TreeGrafter"/>
</dbReference>
<keyword evidence="8" id="KW-1185">Reference proteome</keyword>
<evidence type="ECO:0000313" key="7">
    <source>
        <dbReference type="EMBL" id="KAK1132021.1"/>
    </source>
</evidence>
<gene>
    <name evidence="7" type="ORF">K0M31_016162</name>
</gene>
<evidence type="ECO:0000256" key="6">
    <source>
        <dbReference type="SAM" id="Coils"/>
    </source>
</evidence>
<keyword evidence="5" id="KW-0206">Cytoskeleton</keyword>
<feature type="coiled-coil region" evidence="6">
    <location>
        <begin position="6"/>
        <end position="43"/>
    </location>
</feature>
<evidence type="ECO:0000256" key="2">
    <source>
        <dbReference type="ARBA" id="ARBA00004496"/>
    </source>
</evidence>
<evidence type="ECO:0000256" key="4">
    <source>
        <dbReference type="ARBA" id="ARBA00022837"/>
    </source>
</evidence>
<name>A0AA40G6M5_9HYME</name>
<dbReference type="EMBL" id="JAHYIQ010000005">
    <property type="protein sequence ID" value="KAK1132021.1"/>
    <property type="molecule type" value="Genomic_DNA"/>
</dbReference>
<organism evidence="7 8">
    <name type="scientific">Melipona bicolor</name>
    <dbReference type="NCBI Taxonomy" id="60889"/>
    <lineage>
        <taxon>Eukaryota</taxon>
        <taxon>Metazoa</taxon>
        <taxon>Ecdysozoa</taxon>
        <taxon>Arthropoda</taxon>
        <taxon>Hexapoda</taxon>
        <taxon>Insecta</taxon>
        <taxon>Pterygota</taxon>
        <taxon>Neoptera</taxon>
        <taxon>Endopterygota</taxon>
        <taxon>Hymenoptera</taxon>
        <taxon>Apocrita</taxon>
        <taxon>Aculeata</taxon>
        <taxon>Apoidea</taxon>
        <taxon>Anthophila</taxon>
        <taxon>Apidae</taxon>
        <taxon>Melipona</taxon>
    </lineage>
</organism>
<dbReference type="SUPFAM" id="SSF46966">
    <property type="entry name" value="Spectrin repeat"/>
    <property type="match status" value="1"/>
</dbReference>
<dbReference type="Proteomes" id="UP001177670">
    <property type="component" value="Unassembled WGS sequence"/>
</dbReference>
<keyword evidence="4" id="KW-0106">Calcium</keyword>
<accession>A0AA40G6M5</accession>
<comment type="caution">
    <text evidence="7">The sequence shown here is derived from an EMBL/GenBank/DDBJ whole genome shotgun (WGS) entry which is preliminary data.</text>
</comment>
<reference evidence="7" key="1">
    <citation type="submission" date="2021-10" db="EMBL/GenBank/DDBJ databases">
        <title>Melipona bicolor Genome sequencing and assembly.</title>
        <authorList>
            <person name="Araujo N.S."/>
            <person name="Arias M.C."/>
        </authorList>
    </citation>
    <scope>NUCLEOTIDE SEQUENCE</scope>
    <source>
        <strain evidence="7">USP_2M_L1-L4_2017</strain>
        <tissue evidence="7">Whole body</tissue>
    </source>
</reference>
<dbReference type="Gene3D" id="1.20.58.60">
    <property type="match status" value="1"/>
</dbReference>
<evidence type="ECO:0000256" key="5">
    <source>
        <dbReference type="ARBA" id="ARBA00023212"/>
    </source>
</evidence>
<keyword evidence="3" id="KW-0963">Cytoplasm</keyword>
<evidence type="ECO:0000256" key="1">
    <source>
        <dbReference type="ARBA" id="ARBA00004413"/>
    </source>
</evidence>